<gene>
    <name evidence="1" type="ORF">PJF56_04475</name>
</gene>
<dbReference type="EMBL" id="JAQPOK010000036">
    <property type="protein sequence ID" value="MDJ1178114.1"/>
    <property type="molecule type" value="Genomic_DNA"/>
</dbReference>
<comment type="caution">
    <text evidence="1">The sequence shown here is derived from an EMBL/GenBank/DDBJ whole genome shotgun (WGS) entry which is preliminary data.</text>
</comment>
<proteinExistence type="predicted"/>
<name>A0ABT7BHR1_9CYAN</name>
<dbReference type="Proteomes" id="UP001231370">
    <property type="component" value="Unassembled WGS sequence"/>
</dbReference>
<accession>A0ABT7BHR1</accession>
<sequence>MARLEDLEGVAVAFDSVIFIYAIEGNQEFGELARKIFELIELGKCQGFACDLVLAELMVKPLRDGFSEIAEEYARDLPSFPNLKFCPCEIVLGFVNYTCFDPFGDRPLLIQRSPPSQKPGFCHGHRFSSKSDLKTRFLGVVEGPGFERENNTWYN</sequence>
<dbReference type="RefSeq" id="WP_283761436.1">
    <property type="nucleotide sequence ID" value="NZ_JAQPOK010000036.1"/>
</dbReference>
<organism evidence="1 2">
    <name type="scientific">Roseofilum halophilum BLCC-M91</name>
    <dbReference type="NCBI Taxonomy" id="3022259"/>
    <lineage>
        <taxon>Bacteria</taxon>
        <taxon>Bacillati</taxon>
        <taxon>Cyanobacteriota</taxon>
        <taxon>Cyanophyceae</taxon>
        <taxon>Desertifilales</taxon>
        <taxon>Desertifilaceae</taxon>
        <taxon>Roseofilum</taxon>
        <taxon>Roseofilum halophilum</taxon>
    </lineage>
</organism>
<keyword evidence="2" id="KW-1185">Reference proteome</keyword>
<evidence type="ECO:0000313" key="2">
    <source>
        <dbReference type="Proteomes" id="UP001231370"/>
    </source>
</evidence>
<reference evidence="1 2" key="1">
    <citation type="submission" date="2023-01" db="EMBL/GenBank/DDBJ databases">
        <title>Novel diversity within Roseofilum (Cyanobacteria; Desertifilaceae) from marine benthic mats with descriptions of four novel species.</title>
        <authorList>
            <person name="Wang Y."/>
            <person name="Berthold D.E."/>
            <person name="Hu J."/>
            <person name="Lefler F.W."/>
            <person name="Laughinghouse H.D. IV."/>
        </authorList>
    </citation>
    <scope>NUCLEOTIDE SEQUENCE [LARGE SCALE GENOMIC DNA]</scope>
    <source>
        <strain evidence="1 2">BLCC-M91</strain>
    </source>
</reference>
<protein>
    <submittedName>
        <fullName evidence="1">Uncharacterized protein</fullName>
    </submittedName>
</protein>
<evidence type="ECO:0000313" key="1">
    <source>
        <dbReference type="EMBL" id="MDJ1178114.1"/>
    </source>
</evidence>